<dbReference type="OrthoDB" id="5988114at2759"/>
<evidence type="ECO:0000259" key="1">
    <source>
        <dbReference type="PROSITE" id="PS50878"/>
    </source>
</evidence>
<dbReference type="Proteomes" id="UP000225706">
    <property type="component" value="Unassembled WGS sequence"/>
</dbReference>
<organism evidence="2 3">
    <name type="scientific">Stylophora pistillata</name>
    <name type="common">Smooth cauliflower coral</name>
    <dbReference type="NCBI Taxonomy" id="50429"/>
    <lineage>
        <taxon>Eukaryota</taxon>
        <taxon>Metazoa</taxon>
        <taxon>Cnidaria</taxon>
        <taxon>Anthozoa</taxon>
        <taxon>Hexacorallia</taxon>
        <taxon>Scleractinia</taxon>
        <taxon>Astrocoeniina</taxon>
        <taxon>Pocilloporidae</taxon>
        <taxon>Stylophora</taxon>
    </lineage>
</organism>
<dbReference type="STRING" id="50429.A0A2B4RDX2"/>
<dbReference type="PANTHER" id="PTHR33332">
    <property type="entry name" value="REVERSE TRANSCRIPTASE DOMAIN-CONTAINING PROTEIN"/>
    <property type="match status" value="1"/>
</dbReference>
<keyword evidence="3" id="KW-1185">Reference proteome</keyword>
<sequence>MKLERHFGIKGSTLDWLKSYLQGRKQFTELNGVKSDLLPVSMGIPQGSVLGPTLFPLFTNDLPLSVRSGSVYLFADDTTVFCIGDTADEAIAKLNGALKEVYDWCGRNQARGQVGLNVYWRGLEKRETYDRRTEILFISQDRTGKTSLRRYLRGEAFDKGEASADGIEIMIPSVKSAGKGAWRNPAALENTSALDHKCAEEVTKEILSNSAEQSDGTQLLTEVRKKTRGEPTFGKKATEERASHHLAQELFLSSPSFEVV</sequence>
<name>A0A2B4RDX2_STYPI</name>
<feature type="domain" description="Reverse transcriptase" evidence="1">
    <location>
        <begin position="1"/>
        <end position="125"/>
    </location>
</feature>
<gene>
    <name evidence="2" type="primary">pol</name>
    <name evidence="2" type="ORF">AWC38_SpisGene21296</name>
</gene>
<evidence type="ECO:0000313" key="2">
    <source>
        <dbReference type="EMBL" id="PFX14537.1"/>
    </source>
</evidence>
<keyword evidence="2" id="KW-0808">Transferase</keyword>
<accession>A0A2B4RDX2</accession>
<reference evidence="3" key="1">
    <citation type="journal article" date="2017" name="bioRxiv">
        <title>Comparative analysis of the genomes of Stylophora pistillata and Acropora digitifera provides evidence for extensive differences between species of corals.</title>
        <authorList>
            <person name="Voolstra C.R."/>
            <person name="Li Y."/>
            <person name="Liew Y.J."/>
            <person name="Baumgarten S."/>
            <person name="Zoccola D."/>
            <person name="Flot J.-F."/>
            <person name="Tambutte S."/>
            <person name="Allemand D."/>
            <person name="Aranda M."/>
        </authorList>
    </citation>
    <scope>NUCLEOTIDE SEQUENCE [LARGE SCALE GENOMIC DNA]</scope>
</reference>
<dbReference type="InterPro" id="IPR000477">
    <property type="entry name" value="RT_dom"/>
</dbReference>
<comment type="caution">
    <text evidence="2">The sequence shown here is derived from an EMBL/GenBank/DDBJ whole genome shotgun (WGS) entry which is preliminary data.</text>
</comment>
<dbReference type="Pfam" id="PF00078">
    <property type="entry name" value="RVT_1"/>
    <property type="match status" value="1"/>
</dbReference>
<dbReference type="AlphaFoldDB" id="A0A2B4RDX2"/>
<keyword evidence="2" id="KW-0548">Nucleotidyltransferase</keyword>
<proteinExistence type="predicted"/>
<dbReference type="EMBL" id="LSMT01000765">
    <property type="protein sequence ID" value="PFX14537.1"/>
    <property type="molecule type" value="Genomic_DNA"/>
</dbReference>
<keyword evidence="2" id="KW-0695">RNA-directed DNA polymerase</keyword>
<evidence type="ECO:0000313" key="3">
    <source>
        <dbReference type="Proteomes" id="UP000225706"/>
    </source>
</evidence>
<dbReference type="PROSITE" id="PS50878">
    <property type="entry name" value="RT_POL"/>
    <property type="match status" value="1"/>
</dbReference>
<protein>
    <submittedName>
        <fullName evidence="2">RNA-directed DNA polymerase from mobile element jockey</fullName>
    </submittedName>
</protein>
<dbReference type="GO" id="GO:0003964">
    <property type="term" value="F:RNA-directed DNA polymerase activity"/>
    <property type="evidence" value="ECO:0007669"/>
    <property type="project" value="UniProtKB-KW"/>
</dbReference>